<evidence type="ECO:0000256" key="1">
    <source>
        <dbReference type="SAM" id="SignalP"/>
    </source>
</evidence>
<keyword evidence="3" id="KW-1185">Reference proteome</keyword>
<organism evidence="2 3">
    <name type="scientific">Amniculicola lignicola CBS 123094</name>
    <dbReference type="NCBI Taxonomy" id="1392246"/>
    <lineage>
        <taxon>Eukaryota</taxon>
        <taxon>Fungi</taxon>
        <taxon>Dikarya</taxon>
        <taxon>Ascomycota</taxon>
        <taxon>Pezizomycotina</taxon>
        <taxon>Dothideomycetes</taxon>
        <taxon>Pleosporomycetidae</taxon>
        <taxon>Pleosporales</taxon>
        <taxon>Amniculicolaceae</taxon>
        <taxon>Amniculicola</taxon>
    </lineage>
</organism>
<evidence type="ECO:0000313" key="2">
    <source>
        <dbReference type="EMBL" id="KAF1995238.1"/>
    </source>
</evidence>
<feature type="signal peptide" evidence="1">
    <location>
        <begin position="1"/>
        <end position="16"/>
    </location>
</feature>
<dbReference type="EMBL" id="ML977643">
    <property type="protein sequence ID" value="KAF1995238.1"/>
    <property type="molecule type" value="Genomic_DNA"/>
</dbReference>
<evidence type="ECO:0000313" key="3">
    <source>
        <dbReference type="Proteomes" id="UP000799779"/>
    </source>
</evidence>
<dbReference type="AlphaFoldDB" id="A0A6A5W2J5"/>
<proteinExistence type="predicted"/>
<gene>
    <name evidence="2" type="ORF">P154DRAFT_526522</name>
</gene>
<sequence>MARFLFVLLYAGLVWARSQAVLADTQISKVLVPGHNKAYFTRIPKEDQLFKVSYFDIYPNPPKLWNHAFLYLEGTIREHQLPGLSNATVRFSGECPDKLEDSEPFRRLSDMEGLLIRNYQNWSDGKLVGSKNQLLWEHVILWSRLQSSIGHLDADEDGVKRWNCSFETTVQLPDKRILWSFQQDFELRWPACEEDCCD</sequence>
<name>A0A6A5W2J5_9PLEO</name>
<keyword evidence="1" id="KW-0732">Signal</keyword>
<dbReference type="Proteomes" id="UP000799779">
    <property type="component" value="Unassembled WGS sequence"/>
</dbReference>
<protein>
    <submittedName>
        <fullName evidence="2">Uncharacterized protein</fullName>
    </submittedName>
</protein>
<accession>A0A6A5W2J5</accession>
<feature type="chain" id="PRO_5025545420" evidence="1">
    <location>
        <begin position="17"/>
        <end position="198"/>
    </location>
</feature>
<dbReference type="OrthoDB" id="5422698at2759"/>
<reference evidence="2" key="1">
    <citation type="journal article" date="2020" name="Stud. Mycol.">
        <title>101 Dothideomycetes genomes: a test case for predicting lifestyles and emergence of pathogens.</title>
        <authorList>
            <person name="Haridas S."/>
            <person name="Albert R."/>
            <person name="Binder M."/>
            <person name="Bloem J."/>
            <person name="Labutti K."/>
            <person name="Salamov A."/>
            <person name="Andreopoulos B."/>
            <person name="Baker S."/>
            <person name="Barry K."/>
            <person name="Bills G."/>
            <person name="Bluhm B."/>
            <person name="Cannon C."/>
            <person name="Castanera R."/>
            <person name="Culley D."/>
            <person name="Daum C."/>
            <person name="Ezra D."/>
            <person name="Gonzalez J."/>
            <person name="Henrissat B."/>
            <person name="Kuo A."/>
            <person name="Liang C."/>
            <person name="Lipzen A."/>
            <person name="Lutzoni F."/>
            <person name="Magnuson J."/>
            <person name="Mondo S."/>
            <person name="Nolan M."/>
            <person name="Ohm R."/>
            <person name="Pangilinan J."/>
            <person name="Park H.-J."/>
            <person name="Ramirez L."/>
            <person name="Alfaro M."/>
            <person name="Sun H."/>
            <person name="Tritt A."/>
            <person name="Yoshinaga Y."/>
            <person name="Zwiers L.-H."/>
            <person name="Turgeon B."/>
            <person name="Goodwin S."/>
            <person name="Spatafora J."/>
            <person name="Crous P."/>
            <person name="Grigoriev I."/>
        </authorList>
    </citation>
    <scope>NUCLEOTIDE SEQUENCE</scope>
    <source>
        <strain evidence="2">CBS 123094</strain>
    </source>
</reference>